<evidence type="ECO:0000313" key="2">
    <source>
        <dbReference type="EMBL" id="RMX48558.1"/>
    </source>
</evidence>
<comment type="caution">
    <text evidence="2">The sequence shown here is derived from an EMBL/GenBank/DDBJ whole genome shotgun (WGS) entry which is preliminary data.</text>
</comment>
<dbReference type="Gene3D" id="2.60.120.1000">
    <property type="match status" value="1"/>
</dbReference>
<name>A0A3M6U527_POCDA</name>
<dbReference type="SUPFAM" id="SSF57414">
    <property type="entry name" value="Hairpin loop containing domain-like"/>
    <property type="match status" value="1"/>
</dbReference>
<feature type="domain" description="Apple" evidence="1">
    <location>
        <begin position="75"/>
        <end position="152"/>
    </location>
</feature>
<dbReference type="AlphaFoldDB" id="A0A3M6U527"/>
<evidence type="ECO:0000313" key="3">
    <source>
        <dbReference type="Proteomes" id="UP000275408"/>
    </source>
</evidence>
<organism evidence="2 3">
    <name type="scientific">Pocillopora damicornis</name>
    <name type="common">Cauliflower coral</name>
    <name type="synonym">Millepora damicornis</name>
    <dbReference type="NCBI Taxonomy" id="46731"/>
    <lineage>
        <taxon>Eukaryota</taxon>
        <taxon>Metazoa</taxon>
        <taxon>Cnidaria</taxon>
        <taxon>Anthozoa</taxon>
        <taxon>Hexacorallia</taxon>
        <taxon>Scleractinia</taxon>
        <taxon>Astrocoeniina</taxon>
        <taxon>Pocilloporidae</taxon>
        <taxon>Pocillopora</taxon>
    </lineage>
</organism>
<dbReference type="OrthoDB" id="5953630at2759"/>
<keyword evidence="3" id="KW-1185">Reference proteome</keyword>
<reference evidence="2 3" key="1">
    <citation type="journal article" date="2018" name="Sci. Rep.">
        <title>Comparative analysis of the Pocillopora damicornis genome highlights role of immune system in coral evolution.</title>
        <authorList>
            <person name="Cunning R."/>
            <person name="Bay R.A."/>
            <person name="Gillette P."/>
            <person name="Baker A.C."/>
            <person name="Traylor-Knowles N."/>
        </authorList>
    </citation>
    <scope>NUCLEOTIDE SEQUENCE [LARGE SCALE GENOMIC DNA]</scope>
    <source>
        <strain evidence="2">RSMAS</strain>
        <tissue evidence="2">Whole animal</tissue>
    </source>
</reference>
<evidence type="ECO:0000259" key="1">
    <source>
        <dbReference type="PROSITE" id="PS50948"/>
    </source>
</evidence>
<dbReference type="Pfam" id="PF00024">
    <property type="entry name" value="PAN_1"/>
    <property type="match status" value="1"/>
</dbReference>
<accession>A0A3M6U527</accession>
<proteinExistence type="predicted"/>
<dbReference type="EMBL" id="RCHS01002251">
    <property type="protein sequence ID" value="RMX48558.1"/>
    <property type="molecule type" value="Genomic_DNA"/>
</dbReference>
<dbReference type="Proteomes" id="UP000275408">
    <property type="component" value="Unassembled WGS sequence"/>
</dbReference>
<dbReference type="InterPro" id="IPR003609">
    <property type="entry name" value="Pan_app"/>
</dbReference>
<gene>
    <name evidence="2" type="ORF">pdam_00019411</name>
</gene>
<dbReference type="PROSITE" id="PS50948">
    <property type="entry name" value="PAN"/>
    <property type="match status" value="1"/>
</dbReference>
<protein>
    <recommendedName>
        <fullName evidence="1">Apple domain-containing protein</fullName>
    </recommendedName>
</protein>
<sequence>MSYYSRPSTVIELHPDNRQRDPILVEDLRLFYETFGGKRNLSRFSRDPGAMKTFLWLSLVVEIFQISFTEAIDRCHAVEYSVSGMFLKGHTFKTAKVGLPEECYFKCHDEFTCQSYNYFISEKVCELNNRTREARPKDFLPDRSRFYIKRLSDRVPLGSSQELPAESCSEIKASEGKDMADGDFWIYSDGTDHVIKARCKGKNSKATDLKEKKKSIAIFSQKILGNWQKMNTDPVCFGARDNQHGTFHVPKSGQIKAMKLIHRSGSIRCNRVDEPSYWGCRYSLYGNNYFMTIITNGNKKSLFPPLENLMAFKSESNHQCGSKKHFYNPFGVGHKSKELEFSHLVDPLSVSRKEELQIWYGQDWMDCSEGENTGQTCVDVFAWYV</sequence>
<dbReference type="Gene3D" id="3.50.4.10">
    <property type="entry name" value="Hepatocyte Growth Factor"/>
    <property type="match status" value="1"/>
</dbReference>